<feature type="region of interest" description="Disordered" evidence="1">
    <location>
        <begin position="34"/>
        <end position="54"/>
    </location>
</feature>
<evidence type="ECO:0000313" key="3">
    <source>
        <dbReference type="Proteomes" id="UP001328107"/>
    </source>
</evidence>
<organism evidence="2 3">
    <name type="scientific">Pristionchus mayeri</name>
    <dbReference type="NCBI Taxonomy" id="1317129"/>
    <lineage>
        <taxon>Eukaryota</taxon>
        <taxon>Metazoa</taxon>
        <taxon>Ecdysozoa</taxon>
        <taxon>Nematoda</taxon>
        <taxon>Chromadorea</taxon>
        <taxon>Rhabditida</taxon>
        <taxon>Rhabditina</taxon>
        <taxon>Diplogasteromorpha</taxon>
        <taxon>Diplogasteroidea</taxon>
        <taxon>Neodiplogasteridae</taxon>
        <taxon>Pristionchus</taxon>
    </lineage>
</organism>
<dbReference type="EMBL" id="BTRK01000002">
    <property type="protein sequence ID" value="GMR39480.1"/>
    <property type="molecule type" value="Genomic_DNA"/>
</dbReference>
<feature type="compositionally biased region" description="Basic and acidic residues" evidence="1">
    <location>
        <begin position="44"/>
        <end position="54"/>
    </location>
</feature>
<sequence length="102" mass="10923">MVIGMIMLGYPSLSQLLIHGASISSALHAAGSLLQTAEAEESEGEAHDAQHDHDHDARRVVLDGDEAALIATASRLRLRYGMAGMARLPRLSGIGWRVGHEK</sequence>
<dbReference type="Proteomes" id="UP001328107">
    <property type="component" value="Unassembled WGS sequence"/>
</dbReference>
<comment type="caution">
    <text evidence="2">The sequence shown here is derived from an EMBL/GenBank/DDBJ whole genome shotgun (WGS) entry which is preliminary data.</text>
</comment>
<gene>
    <name evidence="2" type="ORF">PMAYCL1PPCAC_09675</name>
</gene>
<name>A0AAN4ZM17_9BILA</name>
<keyword evidence="3" id="KW-1185">Reference proteome</keyword>
<reference evidence="3" key="1">
    <citation type="submission" date="2022-10" db="EMBL/GenBank/DDBJ databases">
        <title>Genome assembly of Pristionchus species.</title>
        <authorList>
            <person name="Yoshida K."/>
            <person name="Sommer R.J."/>
        </authorList>
    </citation>
    <scope>NUCLEOTIDE SEQUENCE [LARGE SCALE GENOMIC DNA]</scope>
    <source>
        <strain evidence="3">RS5460</strain>
    </source>
</reference>
<accession>A0AAN4ZM17</accession>
<evidence type="ECO:0000313" key="2">
    <source>
        <dbReference type="EMBL" id="GMR39480.1"/>
    </source>
</evidence>
<evidence type="ECO:0000256" key="1">
    <source>
        <dbReference type="SAM" id="MobiDB-lite"/>
    </source>
</evidence>
<proteinExistence type="predicted"/>
<feature type="non-terminal residue" evidence="2">
    <location>
        <position position="102"/>
    </location>
</feature>
<protein>
    <submittedName>
        <fullName evidence="2">Uncharacterized protein</fullName>
    </submittedName>
</protein>
<dbReference type="AlphaFoldDB" id="A0AAN4ZM17"/>